<dbReference type="EMBL" id="VSRR010134912">
    <property type="protein sequence ID" value="MPD03150.1"/>
    <property type="molecule type" value="Genomic_DNA"/>
</dbReference>
<gene>
    <name evidence="2" type="ORF">E2C01_098774</name>
</gene>
<dbReference type="Proteomes" id="UP000324222">
    <property type="component" value="Unassembled WGS sequence"/>
</dbReference>
<protein>
    <submittedName>
        <fullName evidence="2">Uncharacterized protein</fullName>
    </submittedName>
</protein>
<sequence>MTNLAGPGALRDLTIQSHTTQPPKHSLRHHIDLPSTCPLLDPVRCVPPSRIPGAIASLETRRHQGTVDIFIVWTEVQIAFVYRVR</sequence>
<evidence type="ECO:0000313" key="2">
    <source>
        <dbReference type="EMBL" id="MPD03150.1"/>
    </source>
</evidence>
<reference evidence="2 3" key="1">
    <citation type="submission" date="2019-05" db="EMBL/GenBank/DDBJ databases">
        <title>Another draft genome of Portunus trituberculatus and its Hox gene families provides insights of decapod evolution.</title>
        <authorList>
            <person name="Jeong J.-H."/>
            <person name="Song I."/>
            <person name="Kim S."/>
            <person name="Choi T."/>
            <person name="Kim D."/>
            <person name="Ryu S."/>
            <person name="Kim W."/>
        </authorList>
    </citation>
    <scope>NUCLEOTIDE SEQUENCE [LARGE SCALE GENOMIC DNA]</scope>
    <source>
        <tissue evidence="2">Muscle</tissue>
    </source>
</reference>
<evidence type="ECO:0000313" key="3">
    <source>
        <dbReference type="Proteomes" id="UP000324222"/>
    </source>
</evidence>
<proteinExistence type="predicted"/>
<name>A0A5B7K7T7_PORTR</name>
<comment type="caution">
    <text evidence="2">The sequence shown here is derived from an EMBL/GenBank/DDBJ whole genome shotgun (WGS) entry which is preliminary data.</text>
</comment>
<dbReference type="AlphaFoldDB" id="A0A5B7K7T7"/>
<keyword evidence="3" id="KW-1185">Reference proteome</keyword>
<evidence type="ECO:0000256" key="1">
    <source>
        <dbReference type="SAM" id="MobiDB-lite"/>
    </source>
</evidence>
<feature type="region of interest" description="Disordered" evidence="1">
    <location>
        <begin position="1"/>
        <end position="28"/>
    </location>
</feature>
<feature type="compositionally biased region" description="Polar residues" evidence="1">
    <location>
        <begin position="14"/>
        <end position="23"/>
    </location>
</feature>
<accession>A0A5B7K7T7</accession>
<organism evidence="2 3">
    <name type="scientific">Portunus trituberculatus</name>
    <name type="common">Swimming crab</name>
    <name type="synonym">Neptunus trituberculatus</name>
    <dbReference type="NCBI Taxonomy" id="210409"/>
    <lineage>
        <taxon>Eukaryota</taxon>
        <taxon>Metazoa</taxon>
        <taxon>Ecdysozoa</taxon>
        <taxon>Arthropoda</taxon>
        <taxon>Crustacea</taxon>
        <taxon>Multicrustacea</taxon>
        <taxon>Malacostraca</taxon>
        <taxon>Eumalacostraca</taxon>
        <taxon>Eucarida</taxon>
        <taxon>Decapoda</taxon>
        <taxon>Pleocyemata</taxon>
        <taxon>Brachyura</taxon>
        <taxon>Eubrachyura</taxon>
        <taxon>Portunoidea</taxon>
        <taxon>Portunidae</taxon>
        <taxon>Portuninae</taxon>
        <taxon>Portunus</taxon>
    </lineage>
</organism>